<comment type="subunit">
    <text evidence="3">Homotetramer.</text>
</comment>
<evidence type="ECO:0000256" key="1">
    <source>
        <dbReference type="ARBA" id="ARBA00001933"/>
    </source>
</evidence>
<comment type="pathway">
    <text evidence="3">Amino-acid biosynthesis; L-methionine biosynthesis via de novo pathway; L-homocysteine from O-succinyl-L-homoserine: step 1/1.</text>
</comment>
<dbReference type="CDD" id="cd00614">
    <property type="entry name" value="CGS_like"/>
    <property type="match status" value="1"/>
</dbReference>
<comment type="caution">
    <text evidence="5">The sequence shown here is derived from an EMBL/GenBank/DDBJ whole genome shotgun (WGS) entry which is preliminary data.</text>
</comment>
<dbReference type="InterPro" id="IPR000277">
    <property type="entry name" value="Cys/Met-Metab_PyrdxlP-dep_enz"/>
</dbReference>
<sequence length="412" mass="44328">MPIDDIPELGFASLAVRAGQQRTFEGEHAEPIFATSSFVFANAAEAAARFSGTVAGNIYSRFTNPTVRVFQERLAALEGGETCIATSSGMAAILATCMALLKSGDHIVSANSIFGSTISLFTNYLSKFGIATSYVPLSNLAAWEAAIRPETRLFYLETPSNPLMELADIRALADLAHAHGCLLVVDNCFCTPALQQPFPLGADLVIHSATKYLDGQGRCVGGAVVGDRQRVGVDIYGFLRTAGPTLSPFNAWVFLKGLETLSLRMRAHSESALHLARWLEAQPAVERVYYPGLPSHPQHELAKRQQSGFGGIVSFELHGGREAAWALIDATQMISITANLGDAKTTITHPATTTHGRLTPQERETAGICEGLVRISVGLETVADIQRDLERGFQRIASHSDLSATRGETTDR</sequence>
<comment type="similarity">
    <text evidence="3">Belongs to the trans-sulfuration enzymes family. MetZ subfamily.</text>
</comment>
<dbReference type="Proteomes" id="UP000760480">
    <property type="component" value="Unassembled WGS sequence"/>
</dbReference>
<dbReference type="InterPro" id="IPR015424">
    <property type="entry name" value="PyrdxlP-dep_Trfase"/>
</dbReference>
<keyword evidence="3" id="KW-0486">Methionine biosynthesis</keyword>
<keyword evidence="2 3" id="KW-0663">Pyridoxal phosphate</keyword>
<evidence type="ECO:0000256" key="3">
    <source>
        <dbReference type="HAMAP-Rule" id="MF_02056"/>
    </source>
</evidence>
<dbReference type="NCBIfam" id="TIGR01325">
    <property type="entry name" value="O_suc_HS_sulf"/>
    <property type="match status" value="1"/>
</dbReference>
<comment type="function">
    <text evidence="3">Catalyzes the formation of L-homocysteine from O-succinyl-L-homoserine (OSHS) and hydrogen sulfide.</text>
</comment>
<dbReference type="InterPro" id="IPR054542">
    <property type="entry name" value="Cys_met_metab_PP"/>
</dbReference>
<evidence type="ECO:0000256" key="2">
    <source>
        <dbReference type="ARBA" id="ARBA00022898"/>
    </source>
</evidence>
<proteinExistence type="inferred from homology"/>
<keyword evidence="3" id="KW-0808">Transferase</keyword>
<dbReference type="NCBIfam" id="NF006003">
    <property type="entry name" value="PRK08133.1"/>
    <property type="match status" value="1"/>
</dbReference>
<dbReference type="PROSITE" id="PS00868">
    <property type="entry name" value="CYS_MET_METAB_PP"/>
    <property type="match status" value="1"/>
</dbReference>
<dbReference type="EC" id="2.5.1.-" evidence="3"/>
<dbReference type="InterPro" id="IPR015421">
    <property type="entry name" value="PyrdxlP-dep_Trfase_major"/>
</dbReference>
<accession>A0ABX1TL24</accession>
<dbReference type="EMBL" id="SPMZ01000038">
    <property type="protein sequence ID" value="NMQ20096.1"/>
    <property type="molecule type" value="Genomic_DNA"/>
</dbReference>
<dbReference type="PIRSF" id="PIRSF001434">
    <property type="entry name" value="CGS"/>
    <property type="match status" value="1"/>
</dbReference>
<reference evidence="5 6" key="1">
    <citation type="submission" date="2019-03" db="EMBL/GenBank/DDBJ databases">
        <title>Metabolic reconstructions from genomes of highly enriched 'Candidatus Accumulibacter' and 'Candidatus Competibacter' bioreactor populations.</title>
        <authorList>
            <person name="Annavajhala M.K."/>
            <person name="Welles L."/>
            <person name="Abbas B."/>
            <person name="Sorokin D."/>
            <person name="Park H."/>
            <person name="Van Loosdrecht M."/>
            <person name="Chandran K."/>
        </authorList>
    </citation>
    <scope>NUCLEOTIDE SEQUENCE [LARGE SCALE GENOMIC DNA]</scope>
    <source>
        <strain evidence="5 6">SBR_G</strain>
    </source>
</reference>
<dbReference type="InterPro" id="IPR006234">
    <property type="entry name" value="O-succ-hSer_sulfhydrylase"/>
</dbReference>
<dbReference type="SUPFAM" id="SSF53383">
    <property type="entry name" value="PLP-dependent transferases"/>
    <property type="match status" value="1"/>
</dbReference>
<dbReference type="HAMAP" id="MF_02056">
    <property type="entry name" value="MetZ"/>
    <property type="match status" value="1"/>
</dbReference>
<dbReference type="PANTHER" id="PTHR11808:SF80">
    <property type="entry name" value="CYSTATHIONINE GAMMA-LYASE"/>
    <property type="match status" value="1"/>
</dbReference>
<feature type="modified residue" description="N6-(pyridoxal phosphate)lysine" evidence="3">
    <location>
        <position position="211"/>
    </location>
</feature>
<dbReference type="RefSeq" id="WP_169249360.1">
    <property type="nucleotide sequence ID" value="NZ_SPMZ01000038.1"/>
</dbReference>
<comment type="catalytic activity">
    <reaction evidence="3">
        <text>O-succinyl-L-homoserine + hydrogen sulfide = L-homocysteine + succinate</text>
        <dbReference type="Rhea" id="RHEA:27826"/>
        <dbReference type="ChEBI" id="CHEBI:29919"/>
        <dbReference type="ChEBI" id="CHEBI:30031"/>
        <dbReference type="ChEBI" id="CHEBI:57661"/>
        <dbReference type="ChEBI" id="CHEBI:58199"/>
    </reaction>
</comment>
<evidence type="ECO:0000313" key="6">
    <source>
        <dbReference type="Proteomes" id="UP000760480"/>
    </source>
</evidence>
<organism evidence="5 6">
    <name type="scientific">Candidatus Competibacter phosphatis</name>
    <dbReference type="NCBI Taxonomy" id="221280"/>
    <lineage>
        <taxon>Bacteria</taxon>
        <taxon>Pseudomonadati</taxon>
        <taxon>Pseudomonadota</taxon>
        <taxon>Gammaproteobacteria</taxon>
        <taxon>Candidatus Competibacteraceae</taxon>
        <taxon>Candidatus Competibacter</taxon>
    </lineage>
</organism>
<dbReference type="InterPro" id="IPR015422">
    <property type="entry name" value="PyrdxlP-dep_Trfase_small"/>
</dbReference>
<gene>
    <name evidence="3" type="primary">metZ</name>
    <name evidence="5" type="ORF">E4P82_13350</name>
</gene>
<protein>
    <recommendedName>
        <fullName evidence="3">O-succinylhomoserine sulfhydrylase</fullName>
        <shortName evidence="3">OSH sulfhydrylase</shortName>
        <shortName evidence="3">OSHS sulfhydrylase</shortName>
        <ecNumber evidence="3">2.5.1.-</ecNumber>
    </recommendedName>
</protein>
<comment type="cofactor">
    <cofactor evidence="1 3 4">
        <name>pyridoxal 5'-phosphate</name>
        <dbReference type="ChEBI" id="CHEBI:597326"/>
    </cofactor>
</comment>
<keyword evidence="3" id="KW-0028">Amino-acid biosynthesis</keyword>
<dbReference type="Gene3D" id="3.40.640.10">
    <property type="entry name" value="Type I PLP-dependent aspartate aminotransferase-like (Major domain)"/>
    <property type="match status" value="1"/>
</dbReference>
<dbReference type="Gene3D" id="3.90.1150.10">
    <property type="entry name" value="Aspartate Aminotransferase, domain 1"/>
    <property type="match status" value="1"/>
</dbReference>
<evidence type="ECO:0000256" key="4">
    <source>
        <dbReference type="RuleBase" id="RU362118"/>
    </source>
</evidence>
<dbReference type="Pfam" id="PF01053">
    <property type="entry name" value="Cys_Met_Meta_PP"/>
    <property type="match status" value="1"/>
</dbReference>
<name>A0ABX1TL24_9GAMM</name>
<keyword evidence="6" id="KW-1185">Reference proteome</keyword>
<evidence type="ECO:0000313" key="5">
    <source>
        <dbReference type="EMBL" id="NMQ20096.1"/>
    </source>
</evidence>
<dbReference type="PANTHER" id="PTHR11808">
    <property type="entry name" value="TRANS-SULFURATION ENZYME FAMILY MEMBER"/>
    <property type="match status" value="1"/>
</dbReference>